<organism evidence="2 3">
    <name type="scientific">Leekyejoonella antrihumi</name>
    <dbReference type="NCBI Taxonomy" id="1660198"/>
    <lineage>
        <taxon>Bacteria</taxon>
        <taxon>Bacillati</taxon>
        <taxon>Actinomycetota</taxon>
        <taxon>Actinomycetes</taxon>
        <taxon>Micrococcales</taxon>
        <taxon>Dermacoccaceae</taxon>
        <taxon>Leekyejoonella</taxon>
    </lineage>
</organism>
<gene>
    <name evidence="2" type="ORF">FGL98_21095</name>
</gene>
<comment type="caution">
    <text evidence="2">The sequence shown here is derived from an EMBL/GenBank/DDBJ whole genome shotgun (WGS) entry which is preliminary data.</text>
</comment>
<dbReference type="AlphaFoldDB" id="A0A563DTP7"/>
<evidence type="ECO:0000256" key="1">
    <source>
        <dbReference type="SAM" id="MobiDB-lite"/>
    </source>
</evidence>
<dbReference type="OrthoDB" id="3699606at2"/>
<feature type="compositionally biased region" description="Acidic residues" evidence="1">
    <location>
        <begin position="30"/>
        <end position="40"/>
    </location>
</feature>
<accession>A0A563DTP7</accession>
<sequence>MVEHDRIELTEQIRRESGHTATVPPLDVSETPDSEVAEDETPTRPETARIDPTSRLSRQGDVYETSIHVVLAEALLPGTSQAGPTDGSTHEAGGRALHGTAFARLLDVISAETYGGVVSNFTGSSPVEEEPVIRGLTALLQLGRSREEIVAATLGYSDQGEPQVLVLGVQGNVEIVTPDGDVLLDVGHRDVRTIRLLPDVGVEVCLSGRAPVSFHRSRWVHRTPDHAAAELEDRWLGWTPVTHSGLQLNPLPWREEDYAYSVGRVITESAQCDIVLAQLVALSRELVDKPPGTIHAASGKELGNALHELAELPAGCKIDTAKAELGRLAQRYLAAYDERNFAVHGIRATDENGHPTDQVFKVSRPKKGQPPEVTVDVRLQDFERLAQVWYEFYDLRHEAVRALVRLTAARKTAVSRKPVADR</sequence>
<dbReference type="EMBL" id="VCQV01000040">
    <property type="protein sequence ID" value="TWP33546.1"/>
    <property type="molecule type" value="Genomic_DNA"/>
</dbReference>
<feature type="compositionally biased region" description="Basic and acidic residues" evidence="1">
    <location>
        <begin position="1"/>
        <end position="18"/>
    </location>
</feature>
<reference evidence="2 3" key="2">
    <citation type="submission" date="2019-08" db="EMBL/GenBank/DDBJ databases">
        <title>Jejuicoccus antrihumi gen. nov., sp. nov., a new member of the family Dermacoccaceae isolated from a cave.</title>
        <authorList>
            <person name="Schumann P."/>
            <person name="Kim I.S."/>
        </authorList>
    </citation>
    <scope>NUCLEOTIDE SEQUENCE [LARGE SCALE GENOMIC DNA]</scope>
    <source>
        <strain evidence="2 3">C5-26</strain>
    </source>
</reference>
<dbReference type="RefSeq" id="WP_146320215.1">
    <property type="nucleotide sequence ID" value="NZ_VCQV01000040.1"/>
</dbReference>
<keyword evidence="3" id="KW-1185">Reference proteome</keyword>
<proteinExistence type="predicted"/>
<dbReference type="Proteomes" id="UP000320244">
    <property type="component" value="Unassembled WGS sequence"/>
</dbReference>
<evidence type="ECO:0000313" key="3">
    <source>
        <dbReference type="Proteomes" id="UP000320244"/>
    </source>
</evidence>
<protein>
    <submittedName>
        <fullName evidence="2">Uncharacterized protein</fullName>
    </submittedName>
</protein>
<feature type="region of interest" description="Disordered" evidence="1">
    <location>
        <begin position="1"/>
        <end position="58"/>
    </location>
</feature>
<evidence type="ECO:0000313" key="2">
    <source>
        <dbReference type="EMBL" id="TWP33546.1"/>
    </source>
</evidence>
<name>A0A563DTP7_9MICO</name>
<reference evidence="2 3" key="1">
    <citation type="submission" date="2019-05" db="EMBL/GenBank/DDBJ databases">
        <authorList>
            <person name="Lee S.D."/>
        </authorList>
    </citation>
    <scope>NUCLEOTIDE SEQUENCE [LARGE SCALE GENOMIC DNA]</scope>
    <source>
        <strain evidence="2 3">C5-26</strain>
    </source>
</reference>